<evidence type="ECO:0000313" key="9">
    <source>
        <dbReference type="EMBL" id="SVA65558.1"/>
    </source>
</evidence>
<keyword evidence="5" id="KW-0732">Signal</keyword>
<dbReference type="InterPro" id="IPR018391">
    <property type="entry name" value="PQQ_b-propeller_rpt"/>
</dbReference>
<organism evidence="9">
    <name type="scientific">marine metagenome</name>
    <dbReference type="NCBI Taxonomy" id="408172"/>
    <lineage>
        <taxon>unclassified sequences</taxon>
        <taxon>metagenomes</taxon>
        <taxon>ecological metagenomes</taxon>
    </lineage>
</organism>
<accession>A0A381XLE5</accession>
<comment type="similarity">
    <text evidence="2">Belongs to the bacterial PQQ dehydrogenase family.</text>
</comment>
<evidence type="ECO:0000256" key="2">
    <source>
        <dbReference type="ARBA" id="ARBA00008156"/>
    </source>
</evidence>
<dbReference type="SMART" id="SM00248">
    <property type="entry name" value="ANK"/>
    <property type="match status" value="2"/>
</dbReference>
<keyword evidence="3" id="KW-0349">Heme</keyword>
<proteinExistence type="inferred from homology"/>
<evidence type="ECO:0000256" key="3">
    <source>
        <dbReference type="ARBA" id="ARBA00022617"/>
    </source>
</evidence>
<dbReference type="Pfam" id="PF12796">
    <property type="entry name" value="Ank_2"/>
    <property type="match status" value="1"/>
</dbReference>
<dbReference type="GO" id="GO:0046872">
    <property type="term" value="F:metal ion binding"/>
    <property type="evidence" value="ECO:0007669"/>
    <property type="project" value="UniProtKB-KW"/>
</dbReference>
<protein>
    <recommendedName>
        <fullName evidence="8">Cytochrome c domain-containing protein</fullName>
    </recommendedName>
</protein>
<evidence type="ECO:0000259" key="8">
    <source>
        <dbReference type="PROSITE" id="PS51007"/>
    </source>
</evidence>
<dbReference type="GO" id="GO:0020037">
    <property type="term" value="F:heme binding"/>
    <property type="evidence" value="ECO:0007669"/>
    <property type="project" value="InterPro"/>
</dbReference>
<dbReference type="PROSITE" id="PS51007">
    <property type="entry name" value="CYTC"/>
    <property type="match status" value="1"/>
</dbReference>
<feature type="domain" description="Cytochrome c" evidence="8">
    <location>
        <begin position="699"/>
        <end position="778"/>
    </location>
</feature>
<gene>
    <name evidence="9" type="ORF">METZ01_LOCUS118412</name>
</gene>
<evidence type="ECO:0000256" key="6">
    <source>
        <dbReference type="ARBA" id="ARBA00023002"/>
    </source>
</evidence>
<evidence type="ECO:0000256" key="4">
    <source>
        <dbReference type="ARBA" id="ARBA00022723"/>
    </source>
</evidence>
<evidence type="ECO:0000256" key="5">
    <source>
        <dbReference type="ARBA" id="ARBA00022729"/>
    </source>
</evidence>
<dbReference type="AlphaFoldDB" id="A0A381XLE5"/>
<keyword evidence="6" id="KW-0560">Oxidoreductase</keyword>
<keyword evidence="7" id="KW-0408">Iron</keyword>
<sequence length="948" mass="103942">MVESNCNNNWLLIFRHLISNYQGGINVKKSRASFLCVFALGGLLVSQTLRRHLTPWFSILLLMGLAVKPVYGQGDWPSWGHDAGNQRHSLLTQINAENVSTLVPVWRYNMVKRGVASKRAQSTPLMVNGLLYLSFPYYRVVALQPETGEVIWEFTAPGDWNSEEHQKHWTGSSMRGLAYWPGEGAIPPQIVLGTEEGELISLNAKTGVPNPKFGNNGTVNLKTPDVMNGFPNLHYGIGSGVKIYKHLVFTPVHNADEAGVKGPAGDTRAWDLRTGEHVWTFHSVPHAGEFGNETWHDDSWRNATGANTWSFFAIDEERGILYMPLGSAQNDFYGMDRRGDNLFANSIVALDAMTGKRLWHFQAIHHDLWDQDMPAAPVLFDVVKDGKTIPAVSAITKYPLLFIFNRVTGEPIYEIEERPVPAGTVPGEYYSPTQPFPVKPPPLGRIGFTTDDIATLTPEHTAACHKLFESYDGGRNRGPYSPPSLEGTMMFAHPGGGIEFTGATFDPSLGYYIVNNTDGGYISALERIEEGATGIYVGPKESPILYNHVWKSATVDGWPCWKTPWSTITAVDVNTGEFAWQIPFGSVEGTPPGIKTGDTRANMGGPTSTAGGIFFIGATTDQRFRAFETKTGRELWSIKTEQRINANPITYMGKDGNQYVSVVANTVLLTYALPEARKDKAETTSTPQTTIWNGVYTDSQAKMGQRVYQQVCTQCHLDDLSGAERATILIGKPFLGRWNNLSLSDMVNTIRDTMPPAATGSLSDEETANVTAYLLHKNKVPSGDTELSANRDDLLNIIITNSAAPPSVDLWTAARTGNIGALEEHQAAGTNLNATDANSNSALHVAAILDQAKAADWLLTNGAFVDIRGGDGGTPLITAAFFGHPKTVKVLLKHGADVNATNDLGGSSLQVLEADWELTRYIIEDLLQLRADRQKIERGREQVRPLLN</sequence>
<dbReference type="SUPFAM" id="SSF46626">
    <property type="entry name" value="Cytochrome c"/>
    <property type="match status" value="1"/>
</dbReference>
<dbReference type="PANTHER" id="PTHR32303">
    <property type="entry name" value="QUINOPROTEIN ALCOHOL DEHYDROGENASE (CYTOCHROME C)"/>
    <property type="match status" value="1"/>
</dbReference>
<dbReference type="GO" id="GO:0016491">
    <property type="term" value="F:oxidoreductase activity"/>
    <property type="evidence" value="ECO:0007669"/>
    <property type="project" value="UniProtKB-KW"/>
</dbReference>
<dbReference type="InterPro" id="IPR011047">
    <property type="entry name" value="Quinoprotein_ADH-like_sf"/>
</dbReference>
<dbReference type="InterPro" id="IPR009056">
    <property type="entry name" value="Cyt_c-like_dom"/>
</dbReference>
<reference evidence="9" key="1">
    <citation type="submission" date="2018-05" db="EMBL/GenBank/DDBJ databases">
        <authorList>
            <person name="Lanie J.A."/>
            <person name="Ng W.-L."/>
            <person name="Kazmierczak K.M."/>
            <person name="Andrzejewski T.M."/>
            <person name="Davidsen T.M."/>
            <person name="Wayne K.J."/>
            <person name="Tettelin H."/>
            <person name="Glass J.I."/>
            <person name="Rusch D."/>
            <person name="Podicherti R."/>
            <person name="Tsui H.-C.T."/>
            <person name="Winkler M.E."/>
        </authorList>
    </citation>
    <scope>NUCLEOTIDE SEQUENCE</scope>
</reference>
<dbReference type="Pfam" id="PF01011">
    <property type="entry name" value="PQQ"/>
    <property type="match status" value="1"/>
</dbReference>
<keyword evidence="4" id="KW-0479">Metal-binding</keyword>
<dbReference type="SUPFAM" id="SSF50998">
    <property type="entry name" value="Quinoprotein alcohol dehydrogenase-like"/>
    <property type="match status" value="1"/>
</dbReference>
<dbReference type="InterPro" id="IPR036770">
    <property type="entry name" value="Ankyrin_rpt-contain_sf"/>
</dbReference>
<dbReference type="EMBL" id="UINC01015594">
    <property type="protein sequence ID" value="SVA65558.1"/>
    <property type="molecule type" value="Genomic_DNA"/>
</dbReference>
<dbReference type="Pfam" id="PF13442">
    <property type="entry name" value="Cytochrome_CBB3"/>
    <property type="match status" value="1"/>
</dbReference>
<dbReference type="GO" id="GO:0009055">
    <property type="term" value="F:electron transfer activity"/>
    <property type="evidence" value="ECO:0007669"/>
    <property type="project" value="InterPro"/>
</dbReference>
<dbReference type="Gene3D" id="2.140.10.10">
    <property type="entry name" value="Quinoprotein alcohol dehydrogenase-like superfamily"/>
    <property type="match status" value="2"/>
</dbReference>
<dbReference type="InterPro" id="IPR002372">
    <property type="entry name" value="PQQ_rpt_dom"/>
</dbReference>
<name>A0A381XLE5_9ZZZZ</name>
<dbReference type="SUPFAM" id="SSF48403">
    <property type="entry name" value="Ankyrin repeat"/>
    <property type="match status" value="1"/>
</dbReference>
<dbReference type="Gene3D" id="1.25.40.20">
    <property type="entry name" value="Ankyrin repeat-containing domain"/>
    <property type="match status" value="1"/>
</dbReference>
<comment type="cofactor">
    <cofactor evidence="1">
        <name>pyrroloquinoline quinone</name>
        <dbReference type="ChEBI" id="CHEBI:58442"/>
    </cofactor>
</comment>
<evidence type="ECO:0000256" key="7">
    <source>
        <dbReference type="ARBA" id="ARBA00023004"/>
    </source>
</evidence>
<dbReference type="PROSITE" id="PS50297">
    <property type="entry name" value="ANK_REP_REGION"/>
    <property type="match status" value="1"/>
</dbReference>
<evidence type="ECO:0000256" key="1">
    <source>
        <dbReference type="ARBA" id="ARBA00001931"/>
    </source>
</evidence>
<feature type="non-terminal residue" evidence="9">
    <location>
        <position position="948"/>
    </location>
</feature>
<dbReference type="PANTHER" id="PTHR32303:SF4">
    <property type="entry name" value="QUINOPROTEIN GLUCOSE DEHYDROGENASE"/>
    <property type="match status" value="1"/>
</dbReference>
<dbReference type="InterPro" id="IPR002110">
    <property type="entry name" value="Ankyrin_rpt"/>
</dbReference>
<dbReference type="Gene3D" id="1.10.760.10">
    <property type="entry name" value="Cytochrome c-like domain"/>
    <property type="match status" value="1"/>
</dbReference>
<dbReference type="InterPro" id="IPR036909">
    <property type="entry name" value="Cyt_c-like_dom_sf"/>
</dbReference>
<dbReference type="SMART" id="SM00564">
    <property type="entry name" value="PQQ"/>
    <property type="match status" value="4"/>
</dbReference>
<dbReference type="PROSITE" id="PS50088">
    <property type="entry name" value="ANK_REPEAT"/>
    <property type="match status" value="2"/>
</dbReference>